<organism evidence="2 3">
    <name type="scientific">Vitis vinifera</name>
    <name type="common">Grape</name>
    <dbReference type="NCBI Taxonomy" id="29760"/>
    <lineage>
        <taxon>Eukaryota</taxon>
        <taxon>Viridiplantae</taxon>
        <taxon>Streptophyta</taxon>
        <taxon>Embryophyta</taxon>
        <taxon>Tracheophyta</taxon>
        <taxon>Spermatophyta</taxon>
        <taxon>Magnoliopsida</taxon>
        <taxon>eudicotyledons</taxon>
        <taxon>Gunneridae</taxon>
        <taxon>Pentapetalae</taxon>
        <taxon>rosids</taxon>
        <taxon>Vitales</taxon>
        <taxon>Vitaceae</taxon>
        <taxon>Viteae</taxon>
        <taxon>Vitis</taxon>
    </lineage>
</organism>
<evidence type="ECO:0000256" key="1">
    <source>
        <dbReference type="SAM" id="MobiDB-lite"/>
    </source>
</evidence>
<proteinExistence type="predicted"/>
<dbReference type="Proteomes" id="UP000288805">
    <property type="component" value="Unassembled WGS sequence"/>
</dbReference>
<evidence type="ECO:0000313" key="3">
    <source>
        <dbReference type="Proteomes" id="UP000288805"/>
    </source>
</evidence>
<feature type="compositionally biased region" description="Basic and acidic residues" evidence="1">
    <location>
        <begin position="1"/>
        <end position="12"/>
    </location>
</feature>
<feature type="region of interest" description="Disordered" evidence="1">
    <location>
        <begin position="1"/>
        <end position="97"/>
    </location>
</feature>
<protein>
    <submittedName>
        <fullName evidence="2">Uncharacterized protein</fullName>
    </submittedName>
</protein>
<reference evidence="2 3" key="1">
    <citation type="journal article" date="2018" name="PLoS Genet.">
        <title>Population sequencing reveals clonal diversity and ancestral inbreeding in the grapevine cultivar Chardonnay.</title>
        <authorList>
            <person name="Roach M.J."/>
            <person name="Johnson D.L."/>
            <person name="Bohlmann J."/>
            <person name="van Vuuren H.J."/>
            <person name="Jones S.J."/>
            <person name="Pretorius I.S."/>
            <person name="Schmidt S.A."/>
            <person name="Borneman A.R."/>
        </authorList>
    </citation>
    <scope>NUCLEOTIDE SEQUENCE [LARGE SCALE GENOMIC DNA]</scope>
    <source>
        <strain evidence="3">cv. Chardonnay</strain>
        <tissue evidence="2">Leaf</tissue>
    </source>
</reference>
<accession>A0A438KMT9</accession>
<gene>
    <name evidence="2" type="ORF">CK203_012532</name>
</gene>
<name>A0A438KMT9_VITVI</name>
<comment type="caution">
    <text evidence="2">The sequence shown here is derived from an EMBL/GenBank/DDBJ whole genome shotgun (WGS) entry which is preliminary data.</text>
</comment>
<feature type="compositionally biased region" description="Basic residues" evidence="1">
    <location>
        <begin position="73"/>
        <end position="91"/>
    </location>
</feature>
<dbReference type="OrthoDB" id="9996895at2759"/>
<dbReference type="AlphaFoldDB" id="A0A438KMT9"/>
<feature type="compositionally biased region" description="Basic and acidic residues" evidence="1">
    <location>
        <begin position="42"/>
        <end position="57"/>
    </location>
</feature>
<sequence>MDCSAEQEKPVVEDNGGDLGSPELRTVRRRLIQKTLFPHRSQGAEEHIDGREEKDCGADEEEDQTEEYCGSQGKKKKRPKRKAMSRPRASKKLLVEKERRERYEEGIIGKERYHNSMGTIVLKHGAGIEVKKLRVHCKSRTDEI</sequence>
<evidence type="ECO:0000313" key="2">
    <source>
        <dbReference type="EMBL" id="RVX22507.1"/>
    </source>
</evidence>
<dbReference type="EMBL" id="QGNW01000003">
    <property type="protein sequence ID" value="RVX22507.1"/>
    <property type="molecule type" value="Genomic_DNA"/>
</dbReference>